<evidence type="ECO:0000259" key="4">
    <source>
        <dbReference type="Pfam" id="PF00501"/>
    </source>
</evidence>
<reference evidence="5 6" key="1">
    <citation type="submission" date="2023-02" db="EMBL/GenBank/DDBJ databases">
        <title>Description and genomic characterization of Microbulbifer bruguierae sp. nov., isolated from the sediment of mangrove plant Bruguiera sexangula.</title>
        <authorList>
            <person name="Long M."/>
        </authorList>
    </citation>
    <scope>NUCLEOTIDE SEQUENCE [LARGE SCALE GENOMIC DNA]</scope>
    <source>
        <strain evidence="5 6">H12</strain>
    </source>
</reference>
<dbReference type="InterPro" id="IPR045851">
    <property type="entry name" value="AMP-bd_C_sf"/>
</dbReference>
<sequence length="564" mass="62909">MSRIVEFAEPLEYVLRWEKEQPDKVYLTQPLAGGEVESYTWGQVADQARRGAAYLNSLDLPEGSNIALVGKNSAHWIIADLAIWMAGHVPVPLYPTLGADACTYVLEHSEARLLFVGRLDGVSDGWNELAPVLPQSLPLVGLPMSPKLRAENSVHWDQLQRDFEPLQNVVLRGREALATIIYTSGTTGRPKGVMHNFRSLTAPAGCSVSLWLPDGNDRMLSYLPLAHVAERVAVEIPSLLFGFQLFFNDSLETFPVDLKRARPTRFFSVPRLWTKFYQAVNAKIPPAKQKILFAIPFLSSKMKKKILQELGLDSVQVGLTGAAPLSADIIRWYRKLGLDLLEVFGMTENCAASHAARIGEVRPGYVGTPLDGVECRIDDSGEVLVKSPGQMMGYYKMPEESRACMTEDGFLRTGDRGELDDKGRLRITGRTKDLFKTSKGKYVAPVPIENMLGAHPGIEVICATGPGQPQPFALAVLSPGALNPSSAEDKHRFVQEFSSHLDEINQQLEDHERLNYVVIVKEPWTIESGLLTPTMKLKRNEIEERYMKFADQWRAQNQKIIWEG</sequence>
<evidence type="ECO:0000313" key="5">
    <source>
        <dbReference type="EMBL" id="WGL17445.1"/>
    </source>
</evidence>
<comment type="catalytic activity">
    <reaction evidence="3">
        <text>a long-chain fatty acid + ATP + CoA = a long-chain fatty acyl-CoA + AMP + diphosphate</text>
        <dbReference type="Rhea" id="RHEA:15421"/>
        <dbReference type="ChEBI" id="CHEBI:30616"/>
        <dbReference type="ChEBI" id="CHEBI:33019"/>
        <dbReference type="ChEBI" id="CHEBI:57287"/>
        <dbReference type="ChEBI" id="CHEBI:57560"/>
        <dbReference type="ChEBI" id="CHEBI:83139"/>
        <dbReference type="ChEBI" id="CHEBI:456215"/>
        <dbReference type="EC" id="6.2.1.3"/>
    </reaction>
    <physiologicalReaction direction="left-to-right" evidence="3">
        <dbReference type="Rhea" id="RHEA:15422"/>
    </physiologicalReaction>
</comment>
<dbReference type="SUPFAM" id="SSF56801">
    <property type="entry name" value="Acetyl-CoA synthetase-like"/>
    <property type="match status" value="1"/>
</dbReference>
<evidence type="ECO:0000313" key="6">
    <source>
        <dbReference type="Proteomes" id="UP001236500"/>
    </source>
</evidence>
<keyword evidence="1" id="KW-0547">Nucleotide-binding</keyword>
<evidence type="ECO:0000256" key="1">
    <source>
        <dbReference type="ARBA" id="ARBA00022741"/>
    </source>
</evidence>
<proteinExistence type="predicted"/>
<keyword evidence="6" id="KW-1185">Reference proteome</keyword>
<dbReference type="InterPro" id="IPR042099">
    <property type="entry name" value="ANL_N_sf"/>
</dbReference>
<organism evidence="5 6">
    <name type="scientific">Microbulbifer bruguierae</name>
    <dbReference type="NCBI Taxonomy" id="3029061"/>
    <lineage>
        <taxon>Bacteria</taxon>
        <taxon>Pseudomonadati</taxon>
        <taxon>Pseudomonadota</taxon>
        <taxon>Gammaproteobacteria</taxon>
        <taxon>Cellvibrionales</taxon>
        <taxon>Microbulbiferaceae</taxon>
        <taxon>Microbulbifer</taxon>
    </lineage>
</organism>
<gene>
    <name evidence="5" type="ORF">PVT68_03900</name>
</gene>
<evidence type="ECO:0000256" key="3">
    <source>
        <dbReference type="ARBA" id="ARBA00024484"/>
    </source>
</evidence>
<dbReference type="RefSeq" id="WP_280321310.1">
    <property type="nucleotide sequence ID" value="NZ_CP118605.1"/>
</dbReference>
<dbReference type="Proteomes" id="UP001236500">
    <property type="component" value="Chromosome"/>
</dbReference>
<dbReference type="PANTHER" id="PTHR43272">
    <property type="entry name" value="LONG-CHAIN-FATTY-ACID--COA LIGASE"/>
    <property type="match status" value="1"/>
</dbReference>
<feature type="domain" description="AMP-dependent synthetase/ligase" evidence="4">
    <location>
        <begin position="17"/>
        <end position="395"/>
    </location>
</feature>
<evidence type="ECO:0000256" key="2">
    <source>
        <dbReference type="ARBA" id="ARBA00022840"/>
    </source>
</evidence>
<dbReference type="Gene3D" id="3.30.300.30">
    <property type="match status" value="1"/>
</dbReference>
<dbReference type="PANTHER" id="PTHR43272:SF33">
    <property type="entry name" value="AMP-BINDING DOMAIN-CONTAINING PROTEIN-RELATED"/>
    <property type="match status" value="1"/>
</dbReference>
<dbReference type="PROSITE" id="PS00455">
    <property type="entry name" value="AMP_BINDING"/>
    <property type="match status" value="1"/>
</dbReference>
<dbReference type="Pfam" id="PF23562">
    <property type="entry name" value="AMP-binding_C_3"/>
    <property type="match status" value="1"/>
</dbReference>
<keyword evidence="2" id="KW-0067">ATP-binding</keyword>
<protein>
    <submittedName>
        <fullName evidence="5">AMP-binding protein</fullName>
    </submittedName>
</protein>
<name>A0ABY8NET9_9GAMM</name>
<accession>A0ABY8NET9</accession>
<dbReference type="InterPro" id="IPR020845">
    <property type="entry name" value="AMP-binding_CS"/>
</dbReference>
<dbReference type="EMBL" id="CP118605">
    <property type="protein sequence ID" value="WGL17445.1"/>
    <property type="molecule type" value="Genomic_DNA"/>
</dbReference>
<dbReference type="Gene3D" id="3.40.50.12780">
    <property type="entry name" value="N-terminal domain of ligase-like"/>
    <property type="match status" value="1"/>
</dbReference>
<dbReference type="InterPro" id="IPR000873">
    <property type="entry name" value="AMP-dep_synth/lig_dom"/>
</dbReference>
<dbReference type="Pfam" id="PF00501">
    <property type="entry name" value="AMP-binding"/>
    <property type="match status" value="1"/>
</dbReference>